<dbReference type="SMART" id="SM00320">
    <property type="entry name" value="WD40"/>
    <property type="match status" value="3"/>
</dbReference>
<name>A0A642VE76_9ASCO</name>
<accession>A0A642VE76</accession>
<dbReference type="SUPFAM" id="SSF50978">
    <property type="entry name" value="WD40 repeat-like"/>
    <property type="match status" value="1"/>
</dbReference>
<dbReference type="InterPro" id="IPR001680">
    <property type="entry name" value="WD40_rpt"/>
</dbReference>
<reference evidence="5" key="1">
    <citation type="journal article" date="2019" name="G3 (Bethesda)">
        <title>Genome Assemblies of Two Rare Opportunistic Yeast Pathogens: Diutina rugosa (syn. Candida rugosa) and Trichomonascus ciferrii (syn. Candida ciferrii).</title>
        <authorList>
            <person name="Mixao V."/>
            <person name="Saus E."/>
            <person name="Hansen A.P."/>
            <person name="Lass-Florl C."/>
            <person name="Gabaldon T."/>
        </authorList>
    </citation>
    <scope>NUCLEOTIDE SEQUENCE</scope>
    <source>
        <strain evidence="5">CBS 4856</strain>
    </source>
</reference>
<evidence type="ECO:0000256" key="2">
    <source>
        <dbReference type="ARBA" id="ARBA00022737"/>
    </source>
</evidence>
<evidence type="ECO:0000313" key="6">
    <source>
        <dbReference type="Proteomes" id="UP000761534"/>
    </source>
</evidence>
<dbReference type="InterPro" id="IPR045159">
    <property type="entry name" value="DCAF7-like"/>
</dbReference>
<evidence type="ECO:0000256" key="1">
    <source>
        <dbReference type="ARBA" id="ARBA00022574"/>
    </source>
</evidence>
<keyword evidence="2" id="KW-0677">Repeat</keyword>
<dbReference type="InterPro" id="IPR015943">
    <property type="entry name" value="WD40/YVTN_repeat-like_dom_sf"/>
</dbReference>
<dbReference type="Gene3D" id="2.130.10.10">
    <property type="entry name" value="YVTN repeat-like/Quinoprotein amine dehydrogenase"/>
    <property type="match status" value="1"/>
</dbReference>
<sequence length="411" mass="44982">MQTNRSLLGKRSSFSNFSTFKTSASPSGPRALGDEMYDANGGPTPPSAQALYTPQHYNMAAQQQQQQYLPRRSAYYESHWPLYSADWTSAEWGNNELVAVGTFSEDSNNRIQILHVNRTMDPMTSVSSMEFQSTAESMIPYPATKVGWEPRPTSASNSGPSSIKMISTADCLRLWDYDMEYAKLHQRCTLLNSKSEFMPPLTSFDWNKVDPSLVITSSIDTTCTIWDINTSSAKTQLIAHDNEVYDVTFLSGSVDIFTSVGADGSVRVFDLRSLDHSTIIYEPSKPVPLLRVAANPHDRNTLATIAAGSNKVYVLDIRAPSTPVATLDAHQKTVNSIAWAPVGTGGRSLRHSLASAGDDCQVLLWDLANGEGNNPLACAYTDSTEVNNLSWSSQGDWMGVVSGRGIQGVRV</sequence>
<evidence type="ECO:0000313" key="5">
    <source>
        <dbReference type="EMBL" id="KAA8917688.1"/>
    </source>
</evidence>
<keyword evidence="1 3" id="KW-0853">WD repeat</keyword>
<evidence type="ECO:0000256" key="4">
    <source>
        <dbReference type="SAM" id="MobiDB-lite"/>
    </source>
</evidence>
<dbReference type="Pfam" id="PF00400">
    <property type="entry name" value="WD40"/>
    <property type="match status" value="2"/>
</dbReference>
<evidence type="ECO:0000256" key="3">
    <source>
        <dbReference type="PROSITE-ProRule" id="PRU00221"/>
    </source>
</evidence>
<feature type="region of interest" description="Disordered" evidence="4">
    <location>
        <begin position="18"/>
        <end position="43"/>
    </location>
</feature>
<dbReference type="InterPro" id="IPR036322">
    <property type="entry name" value="WD40_repeat_dom_sf"/>
</dbReference>
<organism evidence="5 6">
    <name type="scientific">Trichomonascus ciferrii</name>
    <dbReference type="NCBI Taxonomy" id="44093"/>
    <lineage>
        <taxon>Eukaryota</taxon>
        <taxon>Fungi</taxon>
        <taxon>Dikarya</taxon>
        <taxon>Ascomycota</taxon>
        <taxon>Saccharomycotina</taxon>
        <taxon>Dipodascomycetes</taxon>
        <taxon>Dipodascales</taxon>
        <taxon>Trichomonascaceae</taxon>
        <taxon>Trichomonascus</taxon>
        <taxon>Trichomonascus ciferrii complex</taxon>
    </lineage>
</organism>
<gene>
    <name evidence="5" type="ORF">TRICI_000127</name>
</gene>
<comment type="caution">
    <text evidence="5">The sequence shown here is derived from an EMBL/GenBank/DDBJ whole genome shotgun (WGS) entry which is preliminary data.</text>
</comment>
<dbReference type="PROSITE" id="PS50082">
    <property type="entry name" value="WD_REPEATS_2"/>
    <property type="match status" value="1"/>
</dbReference>
<protein>
    <recommendedName>
        <fullName evidence="7">Anaphase-promoting complex subunit 4 WD40 domain-containing protein</fullName>
    </recommendedName>
</protein>
<dbReference type="PROSITE" id="PS00678">
    <property type="entry name" value="WD_REPEATS_1"/>
    <property type="match status" value="1"/>
</dbReference>
<dbReference type="Proteomes" id="UP000761534">
    <property type="component" value="Unassembled WGS sequence"/>
</dbReference>
<dbReference type="PANTHER" id="PTHR19919">
    <property type="entry name" value="WD REPEAT CONTAINING PROTEIN"/>
    <property type="match status" value="1"/>
</dbReference>
<keyword evidence="6" id="KW-1185">Reference proteome</keyword>
<dbReference type="OrthoDB" id="1284551at2759"/>
<dbReference type="AlphaFoldDB" id="A0A642VE76"/>
<dbReference type="VEuPathDB" id="FungiDB:TRICI_000127"/>
<dbReference type="EMBL" id="SWFS01000014">
    <property type="protein sequence ID" value="KAA8917688.1"/>
    <property type="molecule type" value="Genomic_DNA"/>
</dbReference>
<feature type="repeat" description="WD" evidence="3">
    <location>
        <begin position="327"/>
        <end position="375"/>
    </location>
</feature>
<proteinExistence type="predicted"/>
<dbReference type="InterPro" id="IPR019775">
    <property type="entry name" value="WD40_repeat_CS"/>
</dbReference>
<evidence type="ECO:0008006" key="7">
    <source>
        <dbReference type="Google" id="ProtNLM"/>
    </source>
</evidence>